<proteinExistence type="predicted"/>
<dbReference type="InterPro" id="IPR052674">
    <property type="entry name" value="SelWTH-like"/>
</dbReference>
<gene>
    <name evidence="2" type="ORF">H6P81_000338</name>
</gene>
<comment type="caution">
    <text evidence="2">The sequence shown here is derived from an EMBL/GenBank/DDBJ whole genome shotgun (WGS) entry which is preliminary data.</text>
</comment>
<dbReference type="PANTHER" id="PTHR33638">
    <property type="entry name" value="SELENOPROTEIN H"/>
    <property type="match status" value="1"/>
</dbReference>
<evidence type="ECO:0000313" key="2">
    <source>
        <dbReference type="EMBL" id="KAG9455830.1"/>
    </source>
</evidence>
<sequence>MAPKGRATGGTRKPDPSISPRRTRSTTVGARDASKLAELPSTKKRKVSKRNDSVLVDPAKPRKSGRTQKNSKEEDNPAVSEAVVLEQKPSKENATEAVGTPETDEKPKAKKKIQLEKQPAASRTIIIEHSKECQVFRRRTEEVKKSLEEGLPGVVVQVNPEKPRRGCFEIRGESGETFVSLLGMPRPFNKLRDLDMDEVVAGIIEKIK</sequence>
<protein>
    <recommendedName>
        <fullName evidence="4">Selenoprotein H</fullName>
    </recommendedName>
</protein>
<dbReference type="GO" id="GO:0005794">
    <property type="term" value="C:Golgi apparatus"/>
    <property type="evidence" value="ECO:0007669"/>
    <property type="project" value="TreeGrafter"/>
</dbReference>
<feature type="region of interest" description="Disordered" evidence="1">
    <location>
        <begin position="1"/>
        <end position="119"/>
    </location>
</feature>
<dbReference type="AlphaFoldDB" id="A0AAV7F6B0"/>
<name>A0AAV7F6B0_ARIFI</name>
<dbReference type="PANTHER" id="PTHR33638:SF1">
    <property type="entry name" value="SELENOPROTEIN H"/>
    <property type="match status" value="1"/>
</dbReference>
<evidence type="ECO:0000256" key="1">
    <source>
        <dbReference type="SAM" id="MobiDB-lite"/>
    </source>
</evidence>
<keyword evidence="3" id="KW-1185">Reference proteome</keyword>
<organism evidence="2 3">
    <name type="scientific">Aristolochia fimbriata</name>
    <name type="common">White veined hardy Dutchman's pipe vine</name>
    <dbReference type="NCBI Taxonomy" id="158543"/>
    <lineage>
        <taxon>Eukaryota</taxon>
        <taxon>Viridiplantae</taxon>
        <taxon>Streptophyta</taxon>
        <taxon>Embryophyta</taxon>
        <taxon>Tracheophyta</taxon>
        <taxon>Spermatophyta</taxon>
        <taxon>Magnoliopsida</taxon>
        <taxon>Magnoliidae</taxon>
        <taxon>Piperales</taxon>
        <taxon>Aristolochiaceae</taxon>
        <taxon>Aristolochia</taxon>
    </lineage>
</organism>
<evidence type="ECO:0000313" key="3">
    <source>
        <dbReference type="Proteomes" id="UP000825729"/>
    </source>
</evidence>
<reference evidence="2 3" key="1">
    <citation type="submission" date="2021-07" db="EMBL/GenBank/DDBJ databases">
        <title>The Aristolochia fimbriata genome: insights into angiosperm evolution, floral development and chemical biosynthesis.</title>
        <authorList>
            <person name="Jiao Y."/>
        </authorList>
    </citation>
    <scope>NUCLEOTIDE SEQUENCE [LARGE SCALE GENOMIC DNA]</scope>
    <source>
        <strain evidence="2">IBCAS-2021</strain>
        <tissue evidence="2">Leaf</tissue>
    </source>
</reference>
<evidence type="ECO:0008006" key="4">
    <source>
        <dbReference type="Google" id="ProtNLM"/>
    </source>
</evidence>
<dbReference type="EMBL" id="JAINDJ010000002">
    <property type="protein sequence ID" value="KAG9455830.1"/>
    <property type="molecule type" value="Genomic_DNA"/>
</dbReference>
<dbReference type="Proteomes" id="UP000825729">
    <property type="component" value="Unassembled WGS sequence"/>
</dbReference>
<accession>A0AAV7F6B0</accession>